<sequence>MPSPETEPRSSQQANTALALPVFQRYRAPVNTTIASTALALPLPPPTPVLARSRVGILRGESMELGHMPTSSPPLHHHRGARWPLYHRAHRLFADEVVCPTAEAVAPGPSIGIYLSNQSNPIPTKKQPVQFINAN</sequence>
<name>A0A0E0F1B7_9ORYZ</name>
<dbReference type="Proteomes" id="UP000008021">
    <property type="component" value="Chromosome 11"/>
</dbReference>
<evidence type="ECO:0000313" key="2">
    <source>
        <dbReference type="Proteomes" id="UP000008021"/>
    </source>
</evidence>
<dbReference type="HOGENOM" id="CLU_2137486_0_0_1"/>
<protein>
    <submittedName>
        <fullName evidence="1">Uncharacterized protein</fullName>
    </submittedName>
</protein>
<dbReference type="EnsemblPlants" id="OMERI11G00450.1">
    <property type="protein sequence ID" value="OMERI11G00450.1"/>
    <property type="gene ID" value="OMERI11G00450"/>
</dbReference>
<reference evidence="1" key="1">
    <citation type="submission" date="2015-04" db="UniProtKB">
        <authorList>
            <consortium name="EnsemblPlants"/>
        </authorList>
    </citation>
    <scope>IDENTIFICATION</scope>
</reference>
<proteinExistence type="predicted"/>
<dbReference type="Gramene" id="OMERI11G00450.1">
    <property type="protein sequence ID" value="OMERI11G00450.1"/>
    <property type="gene ID" value="OMERI11G00450"/>
</dbReference>
<organism evidence="1">
    <name type="scientific">Oryza meridionalis</name>
    <dbReference type="NCBI Taxonomy" id="40149"/>
    <lineage>
        <taxon>Eukaryota</taxon>
        <taxon>Viridiplantae</taxon>
        <taxon>Streptophyta</taxon>
        <taxon>Embryophyta</taxon>
        <taxon>Tracheophyta</taxon>
        <taxon>Spermatophyta</taxon>
        <taxon>Magnoliopsida</taxon>
        <taxon>Liliopsida</taxon>
        <taxon>Poales</taxon>
        <taxon>Poaceae</taxon>
        <taxon>BOP clade</taxon>
        <taxon>Oryzoideae</taxon>
        <taxon>Oryzeae</taxon>
        <taxon>Oryzinae</taxon>
        <taxon>Oryza</taxon>
    </lineage>
</organism>
<reference evidence="1" key="2">
    <citation type="submission" date="2018-05" db="EMBL/GenBank/DDBJ databases">
        <title>OmerRS3 (Oryza meridionalis Reference Sequence Version 3).</title>
        <authorList>
            <person name="Zhang J."/>
            <person name="Kudrna D."/>
            <person name="Lee S."/>
            <person name="Talag J."/>
            <person name="Welchert J."/>
            <person name="Wing R.A."/>
        </authorList>
    </citation>
    <scope>NUCLEOTIDE SEQUENCE [LARGE SCALE GENOMIC DNA]</scope>
    <source>
        <strain evidence="1">cv. OR44</strain>
    </source>
</reference>
<evidence type="ECO:0000313" key="1">
    <source>
        <dbReference type="EnsemblPlants" id="OMERI11G00450.1"/>
    </source>
</evidence>
<dbReference type="AlphaFoldDB" id="A0A0E0F1B7"/>
<keyword evidence="2" id="KW-1185">Reference proteome</keyword>
<accession>A0A0E0F1B7</accession>